<evidence type="ECO:0000256" key="3">
    <source>
        <dbReference type="ARBA" id="ARBA00039307"/>
    </source>
</evidence>
<name>A0A0V0RNH7_9BILA</name>
<dbReference type="EMBL" id="JYDL01000116">
    <property type="protein sequence ID" value="KRX16054.1"/>
    <property type="molecule type" value="Genomic_DNA"/>
</dbReference>
<comment type="caution">
    <text evidence="6">The sequence shown here is derived from an EMBL/GenBank/DDBJ whole genome shotgun (WGS) entry which is preliminary data.</text>
</comment>
<evidence type="ECO:0000256" key="2">
    <source>
        <dbReference type="ARBA" id="ARBA00038210"/>
    </source>
</evidence>
<keyword evidence="7" id="KW-1185">Reference proteome</keyword>
<dbReference type="GO" id="GO:0031145">
    <property type="term" value="P:anaphase-promoting complex-dependent catabolic process"/>
    <property type="evidence" value="ECO:0007669"/>
    <property type="project" value="TreeGrafter"/>
</dbReference>
<keyword evidence="1 4" id="KW-0802">TPR repeat</keyword>
<feature type="non-terminal residue" evidence="6">
    <location>
        <position position="1"/>
    </location>
</feature>
<organism evidence="6 7">
    <name type="scientific">Trichinella nelsoni</name>
    <dbReference type="NCBI Taxonomy" id="6336"/>
    <lineage>
        <taxon>Eukaryota</taxon>
        <taxon>Metazoa</taxon>
        <taxon>Ecdysozoa</taxon>
        <taxon>Nematoda</taxon>
        <taxon>Enoplea</taxon>
        <taxon>Dorylaimia</taxon>
        <taxon>Trichinellida</taxon>
        <taxon>Trichinellidae</taxon>
        <taxon>Trichinella</taxon>
    </lineage>
</organism>
<dbReference type="SMART" id="SM00028">
    <property type="entry name" value="TPR"/>
    <property type="match status" value="6"/>
</dbReference>
<proteinExistence type="inferred from homology"/>
<dbReference type="Gene3D" id="1.25.40.10">
    <property type="entry name" value="Tetratricopeptide repeat domain"/>
    <property type="match status" value="2"/>
</dbReference>
<dbReference type="Pfam" id="PF13432">
    <property type="entry name" value="TPR_16"/>
    <property type="match status" value="1"/>
</dbReference>
<dbReference type="GO" id="GO:0016567">
    <property type="term" value="P:protein ubiquitination"/>
    <property type="evidence" value="ECO:0007669"/>
    <property type="project" value="TreeGrafter"/>
</dbReference>
<dbReference type="GO" id="GO:0007091">
    <property type="term" value="P:metaphase/anaphase transition of mitotic cell cycle"/>
    <property type="evidence" value="ECO:0007669"/>
    <property type="project" value="TreeGrafter"/>
</dbReference>
<evidence type="ECO:0000313" key="6">
    <source>
        <dbReference type="EMBL" id="KRX16054.1"/>
    </source>
</evidence>
<feature type="repeat" description="TPR" evidence="4">
    <location>
        <begin position="635"/>
        <end position="668"/>
    </location>
</feature>
<dbReference type="Pfam" id="PF12895">
    <property type="entry name" value="ANAPC3"/>
    <property type="match status" value="1"/>
</dbReference>
<evidence type="ECO:0000256" key="4">
    <source>
        <dbReference type="PROSITE-ProRule" id="PRU00339"/>
    </source>
</evidence>
<gene>
    <name evidence="6" type="primary">CDC27</name>
    <name evidence="6" type="ORF">T07_12340</name>
</gene>
<feature type="repeat" description="TPR" evidence="4">
    <location>
        <begin position="492"/>
        <end position="525"/>
    </location>
</feature>
<dbReference type="PROSITE" id="PS50005">
    <property type="entry name" value="TPR"/>
    <property type="match status" value="4"/>
</dbReference>
<protein>
    <recommendedName>
        <fullName evidence="3">Cell division cycle protein 27 homolog</fullName>
    </recommendedName>
</protein>
<accession>A0A0V0RNH7</accession>
<keyword evidence="6" id="KW-0132">Cell division</keyword>
<comment type="similarity">
    <text evidence="2">Belongs to the APC3/CDC27 family.</text>
</comment>
<reference evidence="6 7" key="1">
    <citation type="submission" date="2015-01" db="EMBL/GenBank/DDBJ databases">
        <title>Evolution of Trichinella species and genotypes.</title>
        <authorList>
            <person name="Korhonen P.K."/>
            <person name="Edoardo P."/>
            <person name="Giuseppe L.R."/>
            <person name="Gasser R.B."/>
        </authorList>
    </citation>
    <scope>NUCLEOTIDE SEQUENCE [LARGE SCALE GENOMIC DNA]</scope>
    <source>
        <strain evidence="6">ISS37</strain>
    </source>
</reference>
<dbReference type="PANTHER" id="PTHR12558:SF13">
    <property type="entry name" value="CELL DIVISION CYCLE PROTEIN 27 HOMOLOG"/>
    <property type="match status" value="1"/>
</dbReference>
<dbReference type="GO" id="GO:0005680">
    <property type="term" value="C:anaphase-promoting complex"/>
    <property type="evidence" value="ECO:0007669"/>
    <property type="project" value="TreeGrafter"/>
</dbReference>
<keyword evidence="6" id="KW-0131">Cell cycle</keyword>
<evidence type="ECO:0000256" key="1">
    <source>
        <dbReference type="ARBA" id="ARBA00022803"/>
    </source>
</evidence>
<feature type="compositionally biased region" description="Basic residues" evidence="5">
    <location>
        <begin position="246"/>
        <end position="260"/>
    </location>
</feature>
<dbReference type="GO" id="GO:0005737">
    <property type="term" value="C:cytoplasm"/>
    <property type="evidence" value="ECO:0007669"/>
    <property type="project" value="TreeGrafter"/>
</dbReference>
<dbReference type="GO" id="GO:0051301">
    <property type="term" value="P:cell division"/>
    <property type="evidence" value="ECO:0007669"/>
    <property type="project" value="UniProtKB-KW"/>
</dbReference>
<evidence type="ECO:0000313" key="7">
    <source>
        <dbReference type="Proteomes" id="UP000054630"/>
    </source>
</evidence>
<dbReference type="Pfam" id="PF13181">
    <property type="entry name" value="TPR_8"/>
    <property type="match status" value="2"/>
</dbReference>
<dbReference type="AlphaFoldDB" id="A0A0V0RNH7"/>
<dbReference type="PANTHER" id="PTHR12558">
    <property type="entry name" value="CELL DIVISION CYCLE 16,23,27"/>
    <property type="match status" value="1"/>
</dbReference>
<feature type="region of interest" description="Disordered" evidence="5">
    <location>
        <begin position="240"/>
        <end position="260"/>
    </location>
</feature>
<dbReference type="SUPFAM" id="SSF48452">
    <property type="entry name" value="TPR-like"/>
    <property type="match status" value="2"/>
</dbReference>
<feature type="repeat" description="TPR" evidence="4">
    <location>
        <begin position="458"/>
        <end position="491"/>
    </location>
</feature>
<feature type="compositionally biased region" description="Polar residues" evidence="5">
    <location>
        <begin position="293"/>
        <end position="304"/>
    </location>
</feature>
<dbReference type="InterPro" id="IPR019734">
    <property type="entry name" value="TPR_rpt"/>
</dbReference>
<feature type="repeat" description="TPR" evidence="4">
    <location>
        <begin position="526"/>
        <end position="559"/>
    </location>
</feature>
<feature type="region of interest" description="Disordered" evidence="5">
    <location>
        <begin position="274"/>
        <end position="306"/>
    </location>
</feature>
<dbReference type="InterPro" id="IPR011990">
    <property type="entry name" value="TPR-like_helical_dom_sf"/>
</dbReference>
<dbReference type="OrthoDB" id="329563at2759"/>
<dbReference type="Proteomes" id="UP000054630">
    <property type="component" value="Unassembled WGS sequence"/>
</dbReference>
<sequence>LLSDMEDIKTIPEMVHTLLEYYMYDDAIEAAEFFHSIDKTEDALFLLASCYVRAGKFDMAINLINSKLITSTRLKYLLGRCYFAKQDKWDKAVIALSQVAGDSSLIGAFASSMLAFMHNRSQPMSALSNHRNALKKCPYLFTSLRGLLHLRRDFQPINFFPSIKKERTRLDDLQLLWRAEMIGQDPLFSQRLKLSTIPYSMLIPRCEFDISDEEEEEEESDMECSPPKYVSPWRQLKPANICSGRHGGKGRKKRKTTSRKVRYTLEQVVDPLVVRENSNNTKDVNLPSEDLNDANNSVRTQSPSKLKKETPKPFVLVCSELSTLIKASLSDEMRRNVIENCEKKKLHYDIRLLAETYCLVMEIEVALANYHFEEAHNRYYKLRRELRICPAALRAVARTYLEESNYKEAVYYYEMYHREYPHLTDDIDYYSTALWYLRRESSIAFLCCDMLNTAYDDPHTWAVLGNACSLKKRHELAIQCLERALELDKHYFYGHILLGHEWSALDDTDQADHYFKEALRLRPRHHSPWFSLGYVAFRSQDMENAEAYLLRSLSLNPKSPSIVCYLSLQLISLLKVLEARGRKRMAGQILNYTLKIAPNNTFCRFTRAVFYMSMRKFKMAQKELMDLKRIIPSEPIVYFLLGRVYKEMNEPHSAMVNFAHAVTLDPNLEQLQVMAQQNSREHRFSIMSLEALPKPVVTMLLILQMKFPTEHHQSNSISMSTFCEFSVIYLFIDKTLYAFLNFPCVDHDDDDDDQAYYCLIVDW</sequence>
<evidence type="ECO:0000256" key="5">
    <source>
        <dbReference type="SAM" id="MobiDB-lite"/>
    </source>
</evidence>